<reference evidence="8" key="1">
    <citation type="journal article" date="2016" name="Genome Biol. Evol.">
        <title>Comparative 'omics' of the Fusarium fujikuroi species complex highlights differences in genetic potential and metabolite synthesis.</title>
        <authorList>
            <person name="Niehaus E.-M."/>
            <person name="Muensterkoetter M."/>
            <person name="Proctor R.H."/>
            <person name="Brown D.W."/>
            <person name="Sharon A."/>
            <person name="Idan Y."/>
            <person name="Oren-Young L."/>
            <person name="Sieber C.M."/>
            <person name="Novak O."/>
            <person name="Pencik A."/>
            <person name="Tarkowska D."/>
            <person name="Hromadova K."/>
            <person name="Freeman S."/>
            <person name="Maymon M."/>
            <person name="Elazar M."/>
            <person name="Youssef S.A."/>
            <person name="El-Shabrawy E.S.M."/>
            <person name="Shalaby A.B.A."/>
            <person name="Houterman P."/>
            <person name="Brock N.L."/>
            <person name="Burkhardt I."/>
            <person name="Tsavkelova E.A."/>
            <person name="Dickschat J.S."/>
            <person name="Galuszka P."/>
            <person name="Gueldener U."/>
            <person name="Tudzynski B."/>
        </authorList>
    </citation>
    <scope>NUCLEOTIDE SEQUENCE [LARGE SCALE GENOMIC DNA]</scope>
    <source>
        <strain evidence="8">MRC7560</strain>
    </source>
</reference>
<dbReference type="PRINTS" id="PR00420">
    <property type="entry name" value="RNGMNOXGNASE"/>
</dbReference>
<feature type="domain" description="FAD-binding" evidence="5">
    <location>
        <begin position="4"/>
        <end position="90"/>
    </location>
</feature>
<dbReference type="PANTHER" id="PTHR43004:SF13">
    <property type="entry name" value="FAD-BINDING DOMAIN-CONTAINING PROTEIN-RELATED"/>
    <property type="match status" value="1"/>
</dbReference>
<dbReference type="SUPFAM" id="SSF52833">
    <property type="entry name" value="Thioredoxin-like"/>
    <property type="match status" value="1"/>
</dbReference>
<dbReference type="InterPro" id="IPR036249">
    <property type="entry name" value="Thioredoxin-like_sf"/>
</dbReference>
<evidence type="ECO:0000256" key="1">
    <source>
        <dbReference type="ARBA" id="ARBA00007801"/>
    </source>
</evidence>
<keyword evidence="8" id="KW-1185">Reference proteome</keyword>
<dbReference type="InterPro" id="IPR002938">
    <property type="entry name" value="FAD-bd"/>
</dbReference>
<gene>
    <name evidence="7" type="ORF">FMAN_01962</name>
</gene>
<evidence type="ECO:0000313" key="8">
    <source>
        <dbReference type="Proteomes" id="UP000184255"/>
    </source>
</evidence>
<evidence type="ECO:0000256" key="3">
    <source>
        <dbReference type="ARBA" id="ARBA00022827"/>
    </source>
</evidence>
<dbReference type="GO" id="GO:0016709">
    <property type="term" value="F:oxidoreductase activity, acting on paired donors, with incorporation or reduction of molecular oxygen, NAD(P)H as one donor, and incorporation of one atom of oxygen"/>
    <property type="evidence" value="ECO:0007669"/>
    <property type="project" value="UniProtKB-ARBA"/>
</dbReference>
<dbReference type="Gene3D" id="3.50.50.60">
    <property type="entry name" value="FAD/NAD(P)-binding domain"/>
    <property type="match status" value="1"/>
</dbReference>
<evidence type="ECO:0000256" key="4">
    <source>
        <dbReference type="ARBA" id="ARBA00023002"/>
    </source>
</evidence>
<dbReference type="SUPFAM" id="SSF51905">
    <property type="entry name" value="FAD/NAD(P)-binding domain"/>
    <property type="match status" value="1"/>
</dbReference>
<dbReference type="Pfam" id="PF01494">
    <property type="entry name" value="FAD_binding_3"/>
    <property type="match status" value="2"/>
</dbReference>
<dbReference type="GO" id="GO:0071949">
    <property type="term" value="F:FAD binding"/>
    <property type="evidence" value="ECO:0007669"/>
    <property type="project" value="InterPro"/>
</dbReference>
<dbReference type="VEuPathDB" id="FungiDB:FMAN_01962"/>
<proteinExistence type="inferred from homology"/>
<dbReference type="InterPro" id="IPR050641">
    <property type="entry name" value="RIFMO-like"/>
</dbReference>
<dbReference type="EMBL" id="FCQH01000001">
    <property type="protein sequence ID" value="CVK85040.1"/>
    <property type="molecule type" value="Genomic_DNA"/>
</dbReference>
<keyword evidence="3" id="KW-0274">FAD</keyword>
<organism evidence="7 8">
    <name type="scientific">Fusarium mangiferae</name>
    <name type="common">Mango malformation disease fungus</name>
    <dbReference type="NCBI Taxonomy" id="192010"/>
    <lineage>
        <taxon>Eukaryota</taxon>
        <taxon>Fungi</taxon>
        <taxon>Dikarya</taxon>
        <taxon>Ascomycota</taxon>
        <taxon>Pezizomycotina</taxon>
        <taxon>Sordariomycetes</taxon>
        <taxon>Hypocreomycetidae</taxon>
        <taxon>Hypocreales</taxon>
        <taxon>Nectriaceae</taxon>
        <taxon>Fusarium</taxon>
        <taxon>Fusarium fujikuroi species complex</taxon>
    </lineage>
</organism>
<dbReference type="CDD" id="cd02979">
    <property type="entry name" value="PHOX_C"/>
    <property type="match status" value="1"/>
</dbReference>
<dbReference type="Gene3D" id="3.40.30.20">
    <property type="match status" value="1"/>
</dbReference>
<sequence>MHDKYDVVIIGAGPAGLTAAAWMSVSGIKTLLVDKNSSPPKSGHADGIECRTFEVLETFGLVDAAWKESNKTVEIAYWNDQGGSICRVFTRPNMINGGEYHSSYAESTLAQGRVQQLFLDFIESHKNVTVLRPYEPHSLRFITRGGSSVDDYPIQLEIARCGGKYSNKDEGHEPMQGPLSIIQARYLLGCDGSHSWVRKQCDLKLEGESANEHWGVIDCIPITNFPDVRKRCVIHSTSGSAMLIPRERRMVRFYVQLSSSSRELDQKKQTSIIIDKVTQILKPYYFSCSIIDWASVYSHVGQRLCRQYSFRDRVFLAGDAVHTHTPKAGKGMNTSMQDAFNIGWKISSVVLGSATPAILETYQQERLPVGQALLDFDKRIYRMVSLKPDDQDCEAMKQTIQEENSSASGLGVIYRPNLLVHETQINDLDSDRALRAGSRFPDMMVVNHSDGRPWRMHEVLNKAGRWNLLILGGNVSKKSQMGRVHKIAESLSRSSSLVGKINRASRGCGFSSIELTLIHCASRDIVELDDLPRIFTPSQGPMGIDYTKIFVDTASHTGLGGMVYRDLAIPKTGCIMLIRPDQHVAFRGGLESVSEMDHFLAKFWLCN</sequence>
<comment type="caution">
    <text evidence="7">The sequence shown here is derived from an EMBL/GenBank/DDBJ whole genome shotgun (WGS) entry which is preliminary data.</text>
</comment>
<feature type="domain" description="Phenol hydroxylase-like C-terminal dimerisation" evidence="6">
    <location>
        <begin position="413"/>
        <end position="604"/>
    </location>
</feature>
<comment type="similarity">
    <text evidence="1">Belongs to the PheA/TfdB FAD monooxygenase family.</text>
</comment>
<dbReference type="InterPro" id="IPR036188">
    <property type="entry name" value="FAD/NAD-bd_sf"/>
</dbReference>
<dbReference type="GeneID" id="65081234"/>
<accession>A0A1L7SHA3</accession>
<protein>
    <submittedName>
        <fullName evidence="7">Probable phenol 2-monooxygenase</fullName>
    </submittedName>
</protein>
<dbReference type="Pfam" id="PF07976">
    <property type="entry name" value="Phe_hydrox_dim"/>
    <property type="match status" value="1"/>
</dbReference>
<evidence type="ECO:0000259" key="6">
    <source>
        <dbReference type="Pfam" id="PF07976"/>
    </source>
</evidence>
<dbReference type="RefSeq" id="XP_041677311.1">
    <property type="nucleotide sequence ID" value="XM_041824889.1"/>
</dbReference>
<dbReference type="SUPFAM" id="SSF54373">
    <property type="entry name" value="FAD-linked reductases, C-terminal domain"/>
    <property type="match status" value="1"/>
</dbReference>
<evidence type="ECO:0000313" key="7">
    <source>
        <dbReference type="EMBL" id="CVK85040.1"/>
    </source>
</evidence>
<keyword evidence="2" id="KW-0285">Flavoprotein</keyword>
<name>A0A1L7SHA3_FUSMA</name>
<dbReference type="InterPro" id="IPR038220">
    <property type="entry name" value="PHOX_C_sf"/>
</dbReference>
<keyword evidence="4" id="KW-0560">Oxidoreductase</keyword>
<dbReference type="InterPro" id="IPR012941">
    <property type="entry name" value="Phe_hydrox_C_dim_dom"/>
</dbReference>
<evidence type="ECO:0000259" key="5">
    <source>
        <dbReference type="Pfam" id="PF01494"/>
    </source>
</evidence>
<dbReference type="Gene3D" id="3.30.9.10">
    <property type="entry name" value="D-Amino Acid Oxidase, subunit A, domain 2"/>
    <property type="match status" value="1"/>
</dbReference>
<dbReference type="Proteomes" id="UP000184255">
    <property type="component" value="Unassembled WGS sequence"/>
</dbReference>
<dbReference type="PANTHER" id="PTHR43004">
    <property type="entry name" value="TRK SYSTEM POTASSIUM UPTAKE PROTEIN"/>
    <property type="match status" value="1"/>
</dbReference>
<feature type="domain" description="FAD-binding" evidence="5">
    <location>
        <begin position="179"/>
        <end position="376"/>
    </location>
</feature>
<evidence type="ECO:0000256" key="2">
    <source>
        <dbReference type="ARBA" id="ARBA00022630"/>
    </source>
</evidence>
<dbReference type="AlphaFoldDB" id="A0A1L7SHA3"/>